<dbReference type="GO" id="GO:0046872">
    <property type="term" value="F:metal ion binding"/>
    <property type="evidence" value="ECO:0007669"/>
    <property type="project" value="UniProtKB-KW"/>
</dbReference>
<dbReference type="InterPro" id="IPR050072">
    <property type="entry name" value="Peptidase_M20A"/>
</dbReference>
<dbReference type="EMBL" id="JACJJL010000029">
    <property type="protein sequence ID" value="MBM6662782.1"/>
    <property type="molecule type" value="Genomic_DNA"/>
</dbReference>
<dbReference type="Gene3D" id="3.30.70.360">
    <property type="match status" value="1"/>
</dbReference>
<dbReference type="Proteomes" id="UP000764045">
    <property type="component" value="Unassembled WGS sequence"/>
</dbReference>
<dbReference type="PANTHER" id="PTHR43808">
    <property type="entry name" value="ACETYLORNITHINE DEACETYLASE"/>
    <property type="match status" value="1"/>
</dbReference>
<dbReference type="PANTHER" id="PTHR43808:SF31">
    <property type="entry name" value="N-ACETYL-L-CITRULLINE DEACETYLASE"/>
    <property type="match status" value="1"/>
</dbReference>
<proteinExistence type="predicted"/>
<evidence type="ECO:0000256" key="2">
    <source>
        <dbReference type="ARBA" id="ARBA00022723"/>
    </source>
</evidence>
<dbReference type="InterPro" id="IPR001261">
    <property type="entry name" value="ArgE/DapE_CS"/>
</dbReference>
<dbReference type="GO" id="GO:0008777">
    <property type="term" value="F:acetylornithine deacetylase activity"/>
    <property type="evidence" value="ECO:0007669"/>
    <property type="project" value="TreeGrafter"/>
</dbReference>
<protein>
    <submittedName>
        <fullName evidence="7">M20 family metallo-hydrolase</fullName>
    </submittedName>
</protein>
<keyword evidence="5" id="KW-0170">Cobalt</keyword>
<dbReference type="InterPro" id="IPR036264">
    <property type="entry name" value="Bact_exopeptidase_dim_dom"/>
</dbReference>
<reference evidence="7 8" key="1">
    <citation type="journal article" date="2021" name="Sci. Rep.">
        <title>The distribution of antibiotic resistance genes in chicken gut microbiota commensals.</title>
        <authorList>
            <person name="Juricova H."/>
            <person name="Matiasovicova J."/>
            <person name="Kubasova T."/>
            <person name="Cejkova D."/>
            <person name="Rychlik I."/>
        </authorList>
    </citation>
    <scope>NUCLEOTIDE SEQUENCE [LARGE SCALE GENOMIC DNA]</scope>
    <source>
        <strain evidence="7 8">An819</strain>
    </source>
</reference>
<name>A0A938WPL1_9BACT</name>
<evidence type="ECO:0000256" key="4">
    <source>
        <dbReference type="ARBA" id="ARBA00022833"/>
    </source>
</evidence>
<keyword evidence="4" id="KW-0862">Zinc</keyword>
<dbReference type="SUPFAM" id="SSF55031">
    <property type="entry name" value="Bacterial exopeptidase dimerisation domain"/>
    <property type="match status" value="1"/>
</dbReference>
<evidence type="ECO:0000313" key="7">
    <source>
        <dbReference type="EMBL" id="MBM6662782.1"/>
    </source>
</evidence>
<dbReference type="RefSeq" id="WP_205111535.1">
    <property type="nucleotide sequence ID" value="NZ_JACJJL010000029.1"/>
</dbReference>
<dbReference type="CDD" id="cd05651">
    <property type="entry name" value="M20_ArgE_DapE-like"/>
    <property type="match status" value="1"/>
</dbReference>
<gene>
    <name evidence="7" type="ORF">H6B30_13700</name>
</gene>
<sequence length="355" mass="37949">MTTDCRRLAAEATGLLRRLIATPSVSRDEKAAADIIEQFMEDRAMRPRREANNVWAVAPGHDDSRPTLLLNAHIDTVKPVASWTRDPFCPAVEGGRLYGLGSNDCGGGLVSLLATYAAMARAPRAYNLVCLASAEEEVSGADGISRALPLLPRIDVAIVGEPTGMQPAIAEKGLMVVDAVARGRSGHAARAEGVNAIYKAIDDIAWLRSHRFGRVSPLLGPTLATVTVIGAGTQHNVVPDECRFTIDVRSNELYTNAELLDELRAGMGSELTPRSTRLGSSAIDPAHPLVERCRAMGMVPFGSPTLSDQALMPFPSMKLGPGDSARSHSADEYIALDEIASAIDTYTRLLDGLRL</sequence>
<dbReference type="AlphaFoldDB" id="A0A938WPL1"/>
<dbReference type="Gene3D" id="3.40.630.10">
    <property type="entry name" value="Zn peptidases"/>
    <property type="match status" value="1"/>
</dbReference>
<feature type="domain" description="Peptidase M20 dimerisation" evidence="6">
    <location>
        <begin position="169"/>
        <end position="268"/>
    </location>
</feature>
<dbReference type="InterPro" id="IPR011650">
    <property type="entry name" value="Peptidase_M20_dimer"/>
</dbReference>
<evidence type="ECO:0000256" key="3">
    <source>
        <dbReference type="ARBA" id="ARBA00022801"/>
    </source>
</evidence>
<keyword evidence="2" id="KW-0479">Metal-binding</keyword>
<keyword evidence="3" id="KW-0378">Hydrolase</keyword>
<comment type="cofactor">
    <cofactor evidence="1">
        <name>Zn(2+)</name>
        <dbReference type="ChEBI" id="CHEBI:29105"/>
    </cofactor>
</comment>
<dbReference type="PROSITE" id="PS00758">
    <property type="entry name" value="ARGE_DAPE_CPG2_1"/>
    <property type="match status" value="1"/>
</dbReference>
<dbReference type="Pfam" id="PF01546">
    <property type="entry name" value="Peptidase_M20"/>
    <property type="match status" value="1"/>
</dbReference>
<dbReference type="Pfam" id="PF07687">
    <property type="entry name" value="M20_dimer"/>
    <property type="match status" value="1"/>
</dbReference>
<dbReference type="InterPro" id="IPR002933">
    <property type="entry name" value="Peptidase_M20"/>
</dbReference>
<evidence type="ECO:0000313" key="8">
    <source>
        <dbReference type="Proteomes" id="UP000764045"/>
    </source>
</evidence>
<dbReference type="SUPFAM" id="SSF53187">
    <property type="entry name" value="Zn-dependent exopeptidases"/>
    <property type="match status" value="1"/>
</dbReference>
<evidence type="ECO:0000259" key="6">
    <source>
        <dbReference type="Pfam" id="PF07687"/>
    </source>
</evidence>
<dbReference type="GO" id="GO:0006526">
    <property type="term" value="P:L-arginine biosynthetic process"/>
    <property type="evidence" value="ECO:0007669"/>
    <property type="project" value="TreeGrafter"/>
</dbReference>
<keyword evidence="8" id="KW-1185">Reference proteome</keyword>
<organism evidence="7 8">
    <name type="scientific">Marseilla massiliensis</name>
    <dbReference type="NCBI Taxonomy" id="1841864"/>
    <lineage>
        <taxon>Bacteria</taxon>
        <taxon>Pseudomonadati</taxon>
        <taxon>Bacteroidota</taxon>
        <taxon>Bacteroidia</taxon>
        <taxon>Bacteroidales</taxon>
        <taxon>Prevotellaceae</taxon>
        <taxon>Marseilla</taxon>
    </lineage>
</organism>
<accession>A0A938WPL1</accession>
<evidence type="ECO:0000256" key="5">
    <source>
        <dbReference type="ARBA" id="ARBA00023285"/>
    </source>
</evidence>
<evidence type="ECO:0000256" key="1">
    <source>
        <dbReference type="ARBA" id="ARBA00001947"/>
    </source>
</evidence>
<comment type="caution">
    <text evidence="7">The sequence shown here is derived from an EMBL/GenBank/DDBJ whole genome shotgun (WGS) entry which is preliminary data.</text>
</comment>